<dbReference type="InterPro" id="IPR009711">
    <property type="entry name" value="UPF0473"/>
</dbReference>
<dbReference type="PANTHER" id="PTHR40066">
    <property type="entry name" value="UPF0473 PROTEIN CBO2561/CLC_2432"/>
    <property type="match status" value="1"/>
</dbReference>
<evidence type="ECO:0000313" key="4">
    <source>
        <dbReference type="Proteomes" id="UP000653358"/>
    </source>
</evidence>
<proteinExistence type="inferred from homology"/>
<dbReference type="HAMAP" id="MF_01448">
    <property type="entry name" value="UPF0473"/>
    <property type="match status" value="1"/>
</dbReference>
<gene>
    <name evidence="3" type="ORF">GH807_01940</name>
</gene>
<sequence>MEEETISLIDDEGNEKDYEVVIRFDIEDKEYVLLSEDEESDDVYAFLITEDEEGQVLMQVEDEAEFALVAEAYDELMDEMDEEDDEDEGKTE</sequence>
<protein>
    <recommendedName>
        <fullName evidence="2">UPF0473 protein GH807_01940</fullName>
    </recommendedName>
</protein>
<comment type="similarity">
    <text evidence="1 2">Belongs to the UPF0473 family.</text>
</comment>
<dbReference type="Proteomes" id="UP000653358">
    <property type="component" value="Unassembled WGS sequence"/>
</dbReference>
<evidence type="ECO:0000313" key="3">
    <source>
        <dbReference type="EMBL" id="MBC3795814.1"/>
    </source>
</evidence>
<evidence type="ECO:0000256" key="2">
    <source>
        <dbReference type="HAMAP-Rule" id="MF_01448"/>
    </source>
</evidence>
<organism evidence="3 4">
    <name type="scientific">Acetobacterium tundrae</name>
    <dbReference type="NCBI Taxonomy" id="132932"/>
    <lineage>
        <taxon>Bacteria</taxon>
        <taxon>Bacillati</taxon>
        <taxon>Bacillota</taxon>
        <taxon>Clostridia</taxon>
        <taxon>Eubacteriales</taxon>
        <taxon>Eubacteriaceae</taxon>
        <taxon>Acetobacterium</taxon>
    </lineage>
</organism>
<reference evidence="3 4" key="1">
    <citation type="journal article" date="2020" name="mSystems">
        <title>Defining Genomic and Predicted Metabolic Features of the Acetobacterium Genus.</title>
        <authorList>
            <person name="Ross D.E."/>
            <person name="Marshall C.W."/>
            <person name="Gulliver D."/>
            <person name="May H.D."/>
            <person name="Norman R.S."/>
        </authorList>
    </citation>
    <scope>NUCLEOTIDE SEQUENCE [LARGE SCALE GENOMIC DNA]</scope>
    <source>
        <strain evidence="3 4">DSM 9173</strain>
    </source>
</reference>
<dbReference type="EMBL" id="WJBB01000002">
    <property type="protein sequence ID" value="MBC3795814.1"/>
    <property type="molecule type" value="Genomic_DNA"/>
</dbReference>
<accession>A0ABR6WHI0</accession>
<name>A0ABR6WHI0_9FIRM</name>
<dbReference type="PANTHER" id="PTHR40066:SF1">
    <property type="entry name" value="UPF0473 PROTEIN CBO2561_CLC_2432"/>
    <property type="match status" value="1"/>
</dbReference>
<comment type="caution">
    <text evidence="3">The sequence shown here is derived from an EMBL/GenBank/DDBJ whole genome shotgun (WGS) entry which is preliminary data.</text>
</comment>
<evidence type="ECO:0000256" key="1">
    <source>
        <dbReference type="ARBA" id="ARBA00008439"/>
    </source>
</evidence>
<dbReference type="Pfam" id="PF06949">
    <property type="entry name" value="DUF1292"/>
    <property type="match status" value="1"/>
</dbReference>
<keyword evidence="4" id="KW-1185">Reference proteome</keyword>